<feature type="compositionally biased region" description="Acidic residues" evidence="1">
    <location>
        <begin position="1011"/>
        <end position="1027"/>
    </location>
</feature>
<feature type="compositionally biased region" description="Polar residues" evidence="1">
    <location>
        <begin position="100"/>
        <end position="110"/>
    </location>
</feature>
<feature type="region of interest" description="Disordered" evidence="1">
    <location>
        <begin position="1"/>
        <end position="67"/>
    </location>
</feature>
<evidence type="ECO:0000256" key="1">
    <source>
        <dbReference type="SAM" id="MobiDB-lite"/>
    </source>
</evidence>
<feature type="region of interest" description="Disordered" evidence="1">
    <location>
        <begin position="1182"/>
        <end position="1221"/>
    </location>
</feature>
<protein>
    <submittedName>
        <fullName evidence="2">Uncharacterized protein</fullName>
    </submittedName>
</protein>
<dbReference type="STRING" id="1109443.G4TP76"/>
<proteinExistence type="predicted"/>
<feature type="compositionally biased region" description="Polar residues" evidence="1">
    <location>
        <begin position="193"/>
        <end position="204"/>
    </location>
</feature>
<feature type="region of interest" description="Disordered" evidence="1">
    <location>
        <begin position="492"/>
        <end position="566"/>
    </location>
</feature>
<dbReference type="HOGENOM" id="CLU_259442_0_0_1"/>
<dbReference type="PANTHER" id="PTHR24216">
    <property type="entry name" value="PAXILLIN-RELATED"/>
    <property type="match status" value="1"/>
</dbReference>
<feature type="compositionally biased region" description="Polar residues" evidence="1">
    <location>
        <begin position="1"/>
        <end position="36"/>
    </location>
</feature>
<dbReference type="PANTHER" id="PTHR24216:SF65">
    <property type="entry name" value="PAXILLIN-LIKE PROTEIN 1"/>
    <property type="match status" value="1"/>
</dbReference>
<comment type="caution">
    <text evidence="2">The sequence shown here is derived from an EMBL/GenBank/DDBJ whole genome shotgun (WGS) entry which is preliminary data.</text>
</comment>
<feature type="region of interest" description="Disordered" evidence="1">
    <location>
        <begin position="220"/>
        <end position="247"/>
    </location>
</feature>
<feature type="region of interest" description="Disordered" evidence="1">
    <location>
        <begin position="1009"/>
        <end position="1077"/>
    </location>
</feature>
<accession>G4TP76</accession>
<keyword evidence="3" id="KW-1185">Reference proteome</keyword>
<evidence type="ECO:0000313" key="3">
    <source>
        <dbReference type="Proteomes" id="UP000007148"/>
    </source>
</evidence>
<evidence type="ECO:0000313" key="2">
    <source>
        <dbReference type="EMBL" id="CCA73116.1"/>
    </source>
</evidence>
<dbReference type="EMBL" id="CAFZ01000203">
    <property type="protein sequence ID" value="CCA73116.1"/>
    <property type="molecule type" value="Genomic_DNA"/>
</dbReference>
<dbReference type="InParanoid" id="G4TP76"/>
<feature type="compositionally biased region" description="Basic and acidic residues" evidence="1">
    <location>
        <begin position="1182"/>
        <end position="1194"/>
    </location>
</feature>
<feature type="compositionally biased region" description="Polar residues" evidence="1">
    <location>
        <begin position="404"/>
        <end position="413"/>
    </location>
</feature>
<dbReference type="OrthoDB" id="3192905at2759"/>
<dbReference type="Proteomes" id="UP000007148">
    <property type="component" value="Unassembled WGS sequence"/>
</dbReference>
<feature type="compositionally biased region" description="Basic residues" evidence="1">
    <location>
        <begin position="1030"/>
        <end position="1041"/>
    </location>
</feature>
<gene>
    <name evidence="2" type="ORF">PIIN_07070</name>
</gene>
<feature type="region of interest" description="Disordered" evidence="1">
    <location>
        <begin position="178"/>
        <end position="204"/>
    </location>
</feature>
<feature type="compositionally biased region" description="Low complexity" evidence="1">
    <location>
        <begin position="1205"/>
        <end position="1219"/>
    </location>
</feature>
<organism evidence="2 3">
    <name type="scientific">Serendipita indica (strain DSM 11827)</name>
    <name type="common">Root endophyte fungus</name>
    <name type="synonym">Piriformospora indica</name>
    <dbReference type="NCBI Taxonomy" id="1109443"/>
    <lineage>
        <taxon>Eukaryota</taxon>
        <taxon>Fungi</taxon>
        <taxon>Dikarya</taxon>
        <taxon>Basidiomycota</taxon>
        <taxon>Agaricomycotina</taxon>
        <taxon>Agaricomycetes</taxon>
        <taxon>Sebacinales</taxon>
        <taxon>Serendipitaceae</taxon>
        <taxon>Serendipita</taxon>
    </lineage>
</organism>
<feature type="compositionally biased region" description="Polar residues" evidence="1">
    <location>
        <begin position="503"/>
        <end position="528"/>
    </location>
</feature>
<sequence>MLAISRFSNDQSTASSYQTNHQLAFPDGNTSVTSIELENDDEMQPTDTPAGETASDPEFDGGRQRVRVDERKKRFRWDIEHRRSVDLHLGHLDELPAHFASTQQPPTTATSLPLRPRRRRSRSFSGEELFDYKAPLATESYQRKLALLRSQRASLSRPPTAALVARLPILEGDAWQDKPFSPSSGVPTILKRPSTQCPTGPNEEQLTVSFPSLEVQGSTHNISFDPVSPSEIPSLTEEPSESITAPSSPFFPPLPTPVPSAVVTGIVPKFKPPNPVQSPKLAIPRTLPKDRSASELLFLRSRSIDHNPSPDLMYKSIPSRISRPAPALMSNNTPMQRSNSRRQQLLPNPSQSPPVFFSNPSLSGVYIPASVHPSSSGMKPTQPSPPNPVSLTTSPRSPVGHSISPHTPQSSMLSPVPTPSISILDENQFEPPHRAESPPWRTVKSGSFTSPRLKPNSAASADPLGPNPGLVSLIKSPPVTPFTSVHLQIDELPNEGDSDQESIRPSVTTPQFNTSPIKISLSEPTPLSEQAPPQRPITPVSVSGSVHPSPRPEILSPSPPIRLDLPPETPPMDPFALPLSTEAVEEALDKAIMPWPIKEREAKGIMPIRKIVKRVEKGEWENAPKSDQVPRESALWRLIRAQRLWIQGNQDLFKLKHPSGVPRDHKSPKTQYVDDGEPYRAIEVLVRAILLDPRVVAFKSMEARRDFIEQLAWQIFADSKQSGWPELNDDQINLDDLFAQAEARAHGEGPLHSVGPINTRRGLAGFIRSHVVLAILEEQDGFTQRAVLKYGRALDTIVWVNQTLGAAPDKILYGKGDAKERVESVFDGVFARGVQIRLGHTLIAQYNYIKREAQYQSLRNDLLAELLQGSMDLFESVSQLVMNPYVNKNLKLEVYISDFVYHVAHAHFFQGFYARETAKIILDMNLSSPRTNRPASEVARERSASAAKAFTQAALLFPDDEEERIQCFEMALEEMLKVGGLRVAEALAMYDSLKDAQVITDRLWNYHAPNDDEDGEDVTSGLFDDDSATAKKKKKKKKKKKDTLATDVVEGASTDKPSTPVVPTTPRKEPGTPKTPALLTVQTPQQKPALLSSASARSVLLDRWFGTLRRNRDEQRIMGGDLIHAARNLRGRPEIVWKDFSEEDAALEDEADGGSIPWASWGMRSVKATKWEDLIKEENGKKKKTLQKDGDKAKKVVIGGETGQTPPSTTTTSARSTSPQRLKPAIKSTKRATISAREFEESLESIAKISPELSELVKSADIEEMADLMAKENEVAQSPLLEGKDIQLKPAASEWERPTPWSIVQRLSKQKLFAIALDAFSDGARK</sequence>
<feature type="compositionally biased region" description="Low complexity" evidence="1">
    <location>
        <begin position="539"/>
        <end position="548"/>
    </location>
</feature>
<feature type="region of interest" description="Disordered" evidence="1">
    <location>
        <begin position="323"/>
        <end position="354"/>
    </location>
</feature>
<reference evidence="2 3" key="1">
    <citation type="journal article" date="2011" name="PLoS Pathog.">
        <title>Endophytic Life Strategies Decoded by Genome and Transcriptome Analyses of the Mutualistic Root Symbiont Piriformospora indica.</title>
        <authorList>
            <person name="Zuccaro A."/>
            <person name="Lahrmann U."/>
            <person name="Guldener U."/>
            <person name="Langen G."/>
            <person name="Pfiffi S."/>
            <person name="Biedenkopf D."/>
            <person name="Wong P."/>
            <person name="Samans B."/>
            <person name="Grimm C."/>
            <person name="Basiewicz M."/>
            <person name="Murat C."/>
            <person name="Martin F."/>
            <person name="Kogel K.H."/>
        </authorList>
    </citation>
    <scope>NUCLEOTIDE SEQUENCE [LARGE SCALE GENOMIC DNA]</scope>
    <source>
        <strain evidence="2 3">DSM 11827</strain>
    </source>
</reference>
<feature type="compositionally biased region" description="Polar residues" evidence="1">
    <location>
        <begin position="372"/>
        <end position="381"/>
    </location>
</feature>
<feature type="region of interest" description="Disordered" evidence="1">
    <location>
        <begin position="97"/>
        <end position="120"/>
    </location>
</feature>
<feature type="region of interest" description="Disordered" evidence="1">
    <location>
        <begin position="371"/>
        <end position="464"/>
    </location>
</feature>
<feature type="compositionally biased region" description="Polar residues" evidence="1">
    <location>
        <begin position="329"/>
        <end position="342"/>
    </location>
</feature>
<name>G4TP76_SERID</name>